<dbReference type="AlphaFoldDB" id="A0AAD8JIQ7"/>
<feature type="compositionally biased region" description="Low complexity" evidence="8">
    <location>
        <begin position="10"/>
        <end position="64"/>
    </location>
</feature>
<comment type="caution">
    <text evidence="9">The sequence shown here is derived from an EMBL/GenBank/DDBJ whole genome shotgun (WGS) entry which is preliminary data.</text>
</comment>
<dbReference type="InterPro" id="IPR002401">
    <property type="entry name" value="Cyt_P450_E_grp-I"/>
</dbReference>
<dbReference type="PANTHER" id="PTHR24296">
    <property type="entry name" value="CYTOCHROME P450"/>
    <property type="match status" value="1"/>
</dbReference>
<dbReference type="EMBL" id="JAUIZM010000001">
    <property type="protein sequence ID" value="KAK1404234.1"/>
    <property type="molecule type" value="Genomic_DNA"/>
</dbReference>
<keyword evidence="4 7" id="KW-0560">Oxidoreductase</keyword>
<dbReference type="PROSITE" id="PS00086">
    <property type="entry name" value="CYTOCHROME_P450"/>
    <property type="match status" value="1"/>
</dbReference>
<dbReference type="GO" id="GO:0009805">
    <property type="term" value="P:coumarin biosynthetic process"/>
    <property type="evidence" value="ECO:0007669"/>
    <property type="project" value="UniProtKB-ARBA"/>
</dbReference>
<dbReference type="GO" id="GO:0020037">
    <property type="term" value="F:heme binding"/>
    <property type="evidence" value="ECO:0007669"/>
    <property type="project" value="InterPro"/>
</dbReference>
<evidence type="ECO:0000313" key="10">
    <source>
        <dbReference type="Proteomes" id="UP001237642"/>
    </source>
</evidence>
<dbReference type="SUPFAM" id="SSF48264">
    <property type="entry name" value="Cytochrome P450"/>
    <property type="match status" value="1"/>
</dbReference>
<evidence type="ECO:0000313" key="9">
    <source>
        <dbReference type="EMBL" id="KAK1404234.1"/>
    </source>
</evidence>
<evidence type="ECO:0000256" key="3">
    <source>
        <dbReference type="ARBA" id="ARBA00022723"/>
    </source>
</evidence>
<comment type="similarity">
    <text evidence="2 7">Belongs to the cytochrome P450 family.</text>
</comment>
<name>A0AAD8JIQ7_9APIA</name>
<dbReference type="Gene3D" id="1.10.630.10">
    <property type="entry name" value="Cytochrome P450"/>
    <property type="match status" value="1"/>
</dbReference>
<reference evidence="9" key="1">
    <citation type="submission" date="2023-02" db="EMBL/GenBank/DDBJ databases">
        <title>Genome of toxic invasive species Heracleum sosnowskyi carries increased number of genes despite the absence of recent whole-genome duplications.</title>
        <authorList>
            <person name="Schelkunov M."/>
            <person name="Shtratnikova V."/>
            <person name="Makarenko M."/>
            <person name="Klepikova A."/>
            <person name="Omelchenko D."/>
            <person name="Novikova G."/>
            <person name="Obukhova E."/>
            <person name="Bogdanov V."/>
            <person name="Penin A."/>
            <person name="Logacheva M."/>
        </authorList>
    </citation>
    <scope>NUCLEOTIDE SEQUENCE</scope>
    <source>
        <strain evidence="9">Hsosn_3</strain>
        <tissue evidence="9">Leaf</tissue>
    </source>
</reference>
<evidence type="ECO:0000256" key="5">
    <source>
        <dbReference type="ARBA" id="ARBA00023004"/>
    </source>
</evidence>
<dbReference type="InterPro" id="IPR017972">
    <property type="entry name" value="Cyt_P450_CS"/>
</dbReference>
<dbReference type="GO" id="GO:0016705">
    <property type="term" value="F:oxidoreductase activity, acting on paired donors, with incorporation or reduction of molecular oxygen"/>
    <property type="evidence" value="ECO:0007669"/>
    <property type="project" value="InterPro"/>
</dbReference>
<keyword evidence="10" id="KW-1185">Reference proteome</keyword>
<keyword evidence="6 7" id="KW-0349">Heme</keyword>
<dbReference type="PRINTS" id="PR00385">
    <property type="entry name" value="P450"/>
</dbReference>
<proteinExistence type="inferred from homology"/>
<evidence type="ECO:0000256" key="8">
    <source>
        <dbReference type="SAM" id="MobiDB-lite"/>
    </source>
</evidence>
<evidence type="ECO:0008006" key="11">
    <source>
        <dbReference type="Google" id="ProtNLM"/>
    </source>
</evidence>
<dbReference type="Pfam" id="PF00067">
    <property type="entry name" value="p450"/>
    <property type="match status" value="1"/>
</dbReference>
<keyword evidence="7" id="KW-0503">Monooxygenase</keyword>
<keyword evidence="5 6" id="KW-0408">Iron</keyword>
<dbReference type="InterPro" id="IPR001128">
    <property type="entry name" value="Cyt_P450"/>
</dbReference>
<dbReference type="InterPro" id="IPR036396">
    <property type="entry name" value="Cyt_P450_sf"/>
</dbReference>
<evidence type="ECO:0000256" key="1">
    <source>
        <dbReference type="ARBA" id="ARBA00001971"/>
    </source>
</evidence>
<gene>
    <name evidence="9" type="ORF">POM88_003839</name>
</gene>
<dbReference type="GO" id="GO:0005506">
    <property type="term" value="F:iron ion binding"/>
    <property type="evidence" value="ECO:0007669"/>
    <property type="project" value="InterPro"/>
</dbReference>
<dbReference type="Proteomes" id="UP001237642">
    <property type="component" value="Unassembled WGS sequence"/>
</dbReference>
<feature type="region of interest" description="Disordered" evidence="8">
    <location>
        <begin position="1"/>
        <end position="68"/>
    </location>
</feature>
<evidence type="ECO:0000256" key="2">
    <source>
        <dbReference type="ARBA" id="ARBA00010617"/>
    </source>
</evidence>
<organism evidence="9 10">
    <name type="scientific">Heracleum sosnowskyi</name>
    <dbReference type="NCBI Taxonomy" id="360622"/>
    <lineage>
        <taxon>Eukaryota</taxon>
        <taxon>Viridiplantae</taxon>
        <taxon>Streptophyta</taxon>
        <taxon>Embryophyta</taxon>
        <taxon>Tracheophyta</taxon>
        <taxon>Spermatophyta</taxon>
        <taxon>Magnoliopsida</taxon>
        <taxon>eudicotyledons</taxon>
        <taxon>Gunneridae</taxon>
        <taxon>Pentapetalae</taxon>
        <taxon>asterids</taxon>
        <taxon>campanulids</taxon>
        <taxon>Apiales</taxon>
        <taxon>Apiaceae</taxon>
        <taxon>Apioideae</taxon>
        <taxon>apioid superclade</taxon>
        <taxon>Tordylieae</taxon>
        <taxon>Tordyliinae</taxon>
        <taxon>Heracleum</taxon>
    </lineage>
</organism>
<comment type="cofactor">
    <cofactor evidence="1 6">
        <name>heme</name>
        <dbReference type="ChEBI" id="CHEBI:30413"/>
    </cofactor>
</comment>
<evidence type="ECO:0000256" key="6">
    <source>
        <dbReference type="PIRSR" id="PIRSR602401-1"/>
    </source>
</evidence>
<accession>A0AAD8JIQ7</accession>
<dbReference type="PRINTS" id="PR00463">
    <property type="entry name" value="EP450I"/>
</dbReference>
<sequence length="271" mass="30482">MEEEAPETPQQSPGGRSSSQSSGSSLESEENQSATQSATQSSQSTTQFANESETSSFEMSSSSSEEPRKYKSLADIYDATEEFLWLVITHPQVKAKIQQELETYIPQNEAKKRRVFSSEELSEATYLHAAISESLRLYPPVPFQHKEAIKQDILPSGHHVHPKLRVMFSLYATGRMVNVWGKDCIEFKPERWISTDGSIKQVPPHKFTTFSAGPRACLGKRVAFTQMKEVAAVLIYNYNFQLVEGHVATPNLSMILYMQHGLKVRVTNRCS</sequence>
<dbReference type="GO" id="GO:0004497">
    <property type="term" value="F:monooxygenase activity"/>
    <property type="evidence" value="ECO:0007669"/>
    <property type="project" value="UniProtKB-KW"/>
</dbReference>
<evidence type="ECO:0000256" key="4">
    <source>
        <dbReference type="ARBA" id="ARBA00023002"/>
    </source>
</evidence>
<evidence type="ECO:0000256" key="7">
    <source>
        <dbReference type="RuleBase" id="RU000461"/>
    </source>
</evidence>
<feature type="binding site" description="axial binding residue" evidence="6">
    <location>
        <position position="217"/>
    </location>
    <ligand>
        <name>heme</name>
        <dbReference type="ChEBI" id="CHEBI:30413"/>
    </ligand>
    <ligandPart>
        <name>Fe</name>
        <dbReference type="ChEBI" id="CHEBI:18248"/>
    </ligandPart>
</feature>
<keyword evidence="3 6" id="KW-0479">Metal-binding</keyword>
<protein>
    <recommendedName>
        <fullName evidence="11">Cytochrome P450</fullName>
    </recommendedName>
</protein>
<dbReference type="GO" id="GO:0006629">
    <property type="term" value="P:lipid metabolic process"/>
    <property type="evidence" value="ECO:0007669"/>
    <property type="project" value="UniProtKB-ARBA"/>
</dbReference>
<reference evidence="9" key="2">
    <citation type="submission" date="2023-05" db="EMBL/GenBank/DDBJ databases">
        <authorList>
            <person name="Schelkunov M.I."/>
        </authorList>
    </citation>
    <scope>NUCLEOTIDE SEQUENCE</scope>
    <source>
        <strain evidence="9">Hsosn_3</strain>
        <tissue evidence="9">Leaf</tissue>
    </source>
</reference>